<evidence type="ECO:0000313" key="2">
    <source>
        <dbReference type="Proteomes" id="UP000787419"/>
    </source>
</evidence>
<name>A0A9D5X082_9BACT</name>
<dbReference type="RefSeq" id="WP_278490139.1">
    <property type="nucleotide sequence ID" value="NZ_JABZTM010000057.1"/>
</dbReference>
<dbReference type="EMBL" id="JABZTM010000057">
    <property type="protein sequence ID" value="MBF1446952.1"/>
    <property type="molecule type" value="Genomic_DNA"/>
</dbReference>
<protein>
    <recommendedName>
        <fullName evidence="3">Radical SAM protein</fullName>
    </recommendedName>
</protein>
<dbReference type="InterPro" id="IPR058240">
    <property type="entry name" value="rSAM_sf"/>
</dbReference>
<accession>A0A9D5X082</accession>
<dbReference type="SUPFAM" id="SSF102114">
    <property type="entry name" value="Radical SAM enzymes"/>
    <property type="match status" value="1"/>
</dbReference>
<gene>
    <name evidence="1" type="ORF">HXN55_06165</name>
</gene>
<dbReference type="Proteomes" id="UP000787419">
    <property type="component" value="Unassembled WGS sequence"/>
</dbReference>
<evidence type="ECO:0000313" key="1">
    <source>
        <dbReference type="EMBL" id="MBF1446952.1"/>
    </source>
</evidence>
<dbReference type="AlphaFoldDB" id="A0A9D5X082"/>
<comment type="caution">
    <text evidence="1">The sequence shown here is derived from an EMBL/GenBank/DDBJ whole genome shotgun (WGS) entry which is preliminary data.</text>
</comment>
<evidence type="ECO:0008006" key="3">
    <source>
        <dbReference type="Google" id="ProtNLM"/>
    </source>
</evidence>
<reference evidence="1" key="1">
    <citation type="submission" date="2020-04" db="EMBL/GenBank/DDBJ databases">
        <title>Deep metagenomics examines the oral microbiome during advanced dental caries in children, revealing novel taxa and co-occurrences with host molecules.</title>
        <authorList>
            <person name="Baker J.L."/>
            <person name="Morton J.T."/>
            <person name="Dinis M."/>
            <person name="Alvarez R."/>
            <person name="Tran N.C."/>
            <person name="Knight R."/>
            <person name="Edlund A."/>
        </authorList>
    </citation>
    <scope>NUCLEOTIDE SEQUENCE</scope>
    <source>
        <strain evidence="1">JCVI_32_bin.50</strain>
    </source>
</reference>
<proteinExistence type="predicted"/>
<organism evidence="1 2">
    <name type="scientific">Prevotella nigrescens</name>
    <dbReference type="NCBI Taxonomy" id="28133"/>
    <lineage>
        <taxon>Bacteria</taxon>
        <taxon>Pseudomonadati</taxon>
        <taxon>Bacteroidota</taxon>
        <taxon>Bacteroidia</taxon>
        <taxon>Bacteroidales</taxon>
        <taxon>Prevotellaceae</taxon>
        <taxon>Prevotella</taxon>
    </lineage>
</organism>
<sequence length="474" mass="57395">MESCQNESSEKSPNNKYIGLVDADLLDNGTRHPNLVLLKLAGFFNDNGLLFELILDPKIDISRYTRIYMSKVFTFTKLPEFYQRAIGTPDEKKILCGGTGFYANETNVSTYRQRREEDMRKLENDEYLNTLRNFHGGKKFGISMTRQMPYYHLYDTFVEQQELKGFKREKYKDYQKYSIGFLTRGCVRHCSFCINKLENKILPYSRLEWFLDNERDDQGRLVRPYIYLWDDNFLASDLSVWKPLLQQLIDTKRPFQFRQGLDERMLAQSPNGEEMAEMLSRARYHGDFIFAFDNWRDRELIERALKIWKRHNPKKSTKFYLFCGFKQAQHKRDMFYKDIWELFHRIKILMQYGCVGYVMRHEDYHNAPVPNLYIQIARWCNQQQFYKKMSFWQFCYRNQSYWEEKTLKVADRPKLKTFEDFEQDIKIGYYDKVKMCLPLRTVMEVMEMFPMRRTDLIEMFNYTMADLIDEDLWN</sequence>